<feature type="compositionally biased region" description="Basic and acidic residues" evidence="2">
    <location>
        <begin position="251"/>
        <end position="263"/>
    </location>
</feature>
<dbReference type="InterPro" id="IPR021109">
    <property type="entry name" value="Peptidase_aspartic_dom_sf"/>
</dbReference>
<feature type="compositionally biased region" description="Basic and acidic residues" evidence="2">
    <location>
        <begin position="310"/>
        <end position="330"/>
    </location>
</feature>
<dbReference type="PROSITE" id="PS00141">
    <property type="entry name" value="ASP_PROTEASE"/>
    <property type="match status" value="1"/>
</dbReference>
<accession>A0ABQ7R467</accession>
<sequence length="677" mass="75374">MPRTTRNRREQEQQSEDDMSDHEAEQSNPNITTGAINVVSMTDAQLTAIIAAVSRSQAETNRQMFETFLSSPHASTSAPAPVDAARQRPGNFVKCTARFDGAAQSDEALEAFIDTIEIFKECANVSDDHALRGLPMLLTGEAAVWWKGVRSSVTTWQVALQRLRGRFGAPRPAHRLLREVFANEQGDERADAFVSRLRAMLCRLPYVVPEQMQIDIVYGLLDRKIRKYLPRDTICNIESLLEAARNVEESRAEVIEDPTDRKPRTSVSQSSFLLPTPSDATLLDDIAKPKRVRPRCSFCKQFGHAAEECRNRQTRDETKRREDEQSRRDTPYSANSEPCKVGNAPSVPNTEVPSTSSGIRCYGCGQRGVVRSKCEACRVKNDVATSSMDVDFNSATVTNNPDLPMVKVTIASKVGVAILDTGATHCIASPALYNVLVDNYAHFEEIERNVSLADGTSQLRKVLSTNVDVTLYGRTIPTQFLVFPGANTRTLLGRDFITDAGVILNIAQGTWCFTDTPGNSREFTRAYVLPVNQNHQIKVSNEESTASPMNRMPPKKGEALKKGEKLLGADVEQYNVQIEHVPGRPYVTAGLLPRPSSPVRCYRCTATVDVLTRSHGHIRENRLKDPEYKPFGGRPCTDHGATADLSDRIRIPVHVKRKRFRPRQLLANPYAESYRSD</sequence>
<dbReference type="SMART" id="SM00343">
    <property type="entry name" value="ZnF_C2HC"/>
    <property type="match status" value="2"/>
</dbReference>
<dbReference type="InterPro" id="IPR001969">
    <property type="entry name" value="Aspartic_peptidase_AS"/>
</dbReference>
<feature type="region of interest" description="Disordered" evidence="2">
    <location>
        <begin position="310"/>
        <end position="352"/>
    </location>
</feature>
<proteinExistence type="predicted"/>
<evidence type="ECO:0000256" key="1">
    <source>
        <dbReference type="ARBA" id="ARBA00022801"/>
    </source>
</evidence>
<dbReference type="InterPro" id="IPR001995">
    <property type="entry name" value="Peptidase_A2_cat"/>
</dbReference>
<name>A0ABQ7R467_PLUXY</name>
<feature type="region of interest" description="Disordered" evidence="2">
    <location>
        <begin position="1"/>
        <end position="29"/>
    </location>
</feature>
<feature type="region of interest" description="Disordered" evidence="2">
    <location>
        <begin position="251"/>
        <end position="274"/>
    </location>
</feature>
<dbReference type="PROSITE" id="PS50175">
    <property type="entry name" value="ASP_PROT_RETROV"/>
    <property type="match status" value="1"/>
</dbReference>
<dbReference type="CDD" id="cd00303">
    <property type="entry name" value="retropepsin_like"/>
    <property type="match status" value="1"/>
</dbReference>
<dbReference type="Pfam" id="PF00077">
    <property type="entry name" value="RVP"/>
    <property type="match status" value="1"/>
</dbReference>
<protein>
    <recommendedName>
        <fullName evidence="3">Peptidase A2 domain-containing protein</fullName>
    </recommendedName>
</protein>
<dbReference type="InterPro" id="IPR001878">
    <property type="entry name" value="Znf_CCHC"/>
</dbReference>
<dbReference type="SUPFAM" id="SSF50630">
    <property type="entry name" value="Acid proteases"/>
    <property type="match status" value="1"/>
</dbReference>
<evidence type="ECO:0000313" key="5">
    <source>
        <dbReference type="Proteomes" id="UP000823941"/>
    </source>
</evidence>
<evidence type="ECO:0000313" key="4">
    <source>
        <dbReference type="EMBL" id="KAG7312073.1"/>
    </source>
</evidence>
<gene>
    <name evidence="4" type="ORF">JYU34_001525</name>
</gene>
<dbReference type="InterPro" id="IPR018061">
    <property type="entry name" value="Retropepsins"/>
</dbReference>
<evidence type="ECO:0000259" key="3">
    <source>
        <dbReference type="PROSITE" id="PS50175"/>
    </source>
</evidence>
<comment type="caution">
    <text evidence="4">The sequence shown here is derived from an EMBL/GenBank/DDBJ whole genome shotgun (WGS) entry which is preliminary data.</text>
</comment>
<dbReference type="Proteomes" id="UP000823941">
    <property type="component" value="Chromosome 3"/>
</dbReference>
<feature type="domain" description="Peptidase A2" evidence="3">
    <location>
        <begin position="415"/>
        <end position="496"/>
    </location>
</feature>
<keyword evidence="1" id="KW-0378">Hydrolase</keyword>
<reference evidence="4 5" key="1">
    <citation type="submission" date="2021-06" db="EMBL/GenBank/DDBJ databases">
        <title>A haploid diamondback moth (Plutella xylostella L.) genome assembly resolves 31 chromosomes and identifies a diamide resistance mutation.</title>
        <authorList>
            <person name="Ward C.M."/>
            <person name="Perry K.D."/>
            <person name="Baker G."/>
            <person name="Powis K."/>
            <person name="Heckel D.G."/>
            <person name="Baxter S.W."/>
        </authorList>
    </citation>
    <scope>NUCLEOTIDE SEQUENCE [LARGE SCALE GENOMIC DNA]</scope>
    <source>
        <strain evidence="4 5">LV</strain>
        <tissue evidence="4">Single pupa</tissue>
    </source>
</reference>
<keyword evidence="5" id="KW-1185">Reference proteome</keyword>
<evidence type="ECO:0000256" key="2">
    <source>
        <dbReference type="SAM" id="MobiDB-lite"/>
    </source>
</evidence>
<dbReference type="Gene3D" id="2.40.70.10">
    <property type="entry name" value="Acid Proteases"/>
    <property type="match status" value="1"/>
</dbReference>
<organism evidence="4 5">
    <name type="scientific">Plutella xylostella</name>
    <name type="common">Diamondback moth</name>
    <name type="synonym">Plutella maculipennis</name>
    <dbReference type="NCBI Taxonomy" id="51655"/>
    <lineage>
        <taxon>Eukaryota</taxon>
        <taxon>Metazoa</taxon>
        <taxon>Ecdysozoa</taxon>
        <taxon>Arthropoda</taxon>
        <taxon>Hexapoda</taxon>
        <taxon>Insecta</taxon>
        <taxon>Pterygota</taxon>
        <taxon>Neoptera</taxon>
        <taxon>Endopterygota</taxon>
        <taxon>Lepidoptera</taxon>
        <taxon>Glossata</taxon>
        <taxon>Ditrysia</taxon>
        <taxon>Yponomeutoidea</taxon>
        <taxon>Plutellidae</taxon>
        <taxon>Plutella</taxon>
    </lineage>
</organism>
<dbReference type="EMBL" id="JAHIBW010000003">
    <property type="protein sequence ID" value="KAG7312073.1"/>
    <property type="molecule type" value="Genomic_DNA"/>
</dbReference>